<dbReference type="EMBL" id="JAPDFW010000086">
    <property type="protein sequence ID" value="KAJ5071665.1"/>
    <property type="molecule type" value="Genomic_DNA"/>
</dbReference>
<dbReference type="NCBIfam" id="TIGR02452">
    <property type="entry name" value="TIGR02452 family protein"/>
    <property type="match status" value="1"/>
</dbReference>
<dbReference type="InterPro" id="IPR019261">
    <property type="entry name" value="PARG_cat_microbial"/>
</dbReference>
<name>A0A9Q0LFU5_ANAIG</name>
<evidence type="ECO:0000313" key="4">
    <source>
        <dbReference type="Proteomes" id="UP001149090"/>
    </source>
</evidence>
<dbReference type="Proteomes" id="UP001149090">
    <property type="component" value="Unassembled WGS sequence"/>
</dbReference>
<feature type="domain" description="Microbial-type PARG catalytic" evidence="2">
    <location>
        <begin position="84"/>
        <end position="225"/>
    </location>
</feature>
<dbReference type="PANTHER" id="PTHR35596:SF1">
    <property type="entry name" value="MICROBIAL-TYPE PARG CATALYTIC DOMAIN-CONTAINING PROTEIN"/>
    <property type="match status" value="1"/>
</dbReference>
<reference evidence="3" key="1">
    <citation type="submission" date="2022-10" db="EMBL/GenBank/DDBJ databases">
        <title>Novel sulphate-reducing endosymbionts in the free-living metamonad Anaeramoeba.</title>
        <authorList>
            <person name="Jerlstrom-Hultqvist J."/>
            <person name="Cepicka I."/>
            <person name="Gallot-Lavallee L."/>
            <person name="Salas-Leiva D."/>
            <person name="Curtis B.A."/>
            <person name="Zahonova K."/>
            <person name="Pipaliya S."/>
            <person name="Dacks J."/>
            <person name="Roger A.J."/>
        </authorList>
    </citation>
    <scope>NUCLEOTIDE SEQUENCE</scope>
    <source>
        <strain evidence="3">BMAN</strain>
    </source>
</reference>
<dbReference type="OrthoDB" id="9985428at2759"/>
<proteinExistence type="predicted"/>
<comment type="caution">
    <text evidence="3">The sequence shown here is derived from an EMBL/GenBank/DDBJ whole genome shotgun (WGS) entry which is preliminary data.</text>
</comment>
<feature type="coiled-coil region" evidence="1">
    <location>
        <begin position="359"/>
        <end position="388"/>
    </location>
</feature>
<keyword evidence="1" id="KW-0175">Coiled coil</keyword>
<evidence type="ECO:0000256" key="1">
    <source>
        <dbReference type="SAM" id="Coils"/>
    </source>
</evidence>
<dbReference type="Pfam" id="PF10021">
    <property type="entry name" value="PARG_cat_microb"/>
    <property type="match status" value="1"/>
</dbReference>
<dbReference type="AlphaFoldDB" id="A0A9Q0LFU5"/>
<keyword evidence="4" id="KW-1185">Reference proteome</keyword>
<evidence type="ECO:0000259" key="2">
    <source>
        <dbReference type="Pfam" id="PF10021"/>
    </source>
</evidence>
<dbReference type="OMA" id="HIAEMFK"/>
<protein>
    <recommendedName>
        <fullName evidence="2">Microbial-type PARG catalytic domain-containing protein</fullName>
    </recommendedName>
</protein>
<sequence>MKNKKKNRKSKQKSIKFPFGLSNPSKIIPKSIPSLNLYSEWVYEKNQLSFLKYLFDSKQFIEIFEKYPNPKLQRNLRKLIQIGTIQTCLSSRYYLSNGEVVHLNKKKLENETKSTIFYTKDHSFSFKKPDSSLKTKFFVIEGDCLETAFLFKNTTDLKTAVLVMASRSNPGGGYLKGASGQENLHRRTNLFQCTDDPYQINPSKKWDYPLPEKGGLYCNEVTCFRKGEEEGYQFYESPQTMNFIFVYAYQDPPLSFPEKGEPRITGGIVKHIKEKIGYIIDIAKENEIKCLILSAWGCGIYKNPPKHIAEMFKEILFLEKNQNFFEIVCFAILEKKPFSLHNPNGSLQPFSQIFGIEKISFLNLKEKLTEKEKEEEKQEIKIENNLKEK</sequence>
<organism evidence="3 4">
    <name type="scientific">Anaeramoeba ignava</name>
    <name type="common">Anaerobic marine amoeba</name>
    <dbReference type="NCBI Taxonomy" id="1746090"/>
    <lineage>
        <taxon>Eukaryota</taxon>
        <taxon>Metamonada</taxon>
        <taxon>Anaeramoebidae</taxon>
        <taxon>Anaeramoeba</taxon>
    </lineage>
</organism>
<evidence type="ECO:0000313" key="3">
    <source>
        <dbReference type="EMBL" id="KAJ5071665.1"/>
    </source>
</evidence>
<dbReference type="PANTHER" id="PTHR35596">
    <property type="entry name" value="DUF2263 DOMAIN-CONTAINING PROTEIN"/>
    <property type="match status" value="1"/>
</dbReference>
<dbReference type="InterPro" id="IPR012664">
    <property type="entry name" value="CHP02452"/>
</dbReference>
<accession>A0A9Q0LFU5</accession>
<gene>
    <name evidence="3" type="ORF">M0811_10074</name>
</gene>
<dbReference type="InterPro" id="IPR043472">
    <property type="entry name" value="Macro_dom-like"/>
</dbReference>
<dbReference type="Gene3D" id="3.40.220.10">
    <property type="entry name" value="Leucine Aminopeptidase, subunit E, domain 1"/>
    <property type="match status" value="1"/>
</dbReference>